<dbReference type="Proteomes" id="UP000250235">
    <property type="component" value="Unassembled WGS sequence"/>
</dbReference>
<evidence type="ECO:0000313" key="1">
    <source>
        <dbReference type="EMBL" id="KZV14222.1"/>
    </source>
</evidence>
<accession>A0A2Z7A5X3</accession>
<dbReference type="EMBL" id="KV021291">
    <property type="protein sequence ID" value="KZV14222.1"/>
    <property type="molecule type" value="Genomic_DNA"/>
</dbReference>
<organism evidence="1 2">
    <name type="scientific">Dorcoceras hygrometricum</name>
    <dbReference type="NCBI Taxonomy" id="472368"/>
    <lineage>
        <taxon>Eukaryota</taxon>
        <taxon>Viridiplantae</taxon>
        <taxon>Streptophyta</taxon>
        <taxon>Embryophyta</taxon>
        <taxon>Tracheophyta</taxon>
        <taxon>Spermatophyta</taxon>
        <taxon>Magnoliopsida</taxon>
        <taxon>eudicotyledons</taxon>
        <taxon>Gunneridae</taxon>
        <taxon>Pentapetalae</taxon>
        <taxon>asterids</taxon>
        <taxon>lamiids</taxon>
        <taxon>Lamiales</taxon>
        <taxon>Gesneriaceae</taxon>
        <taxon>Didymocarpoideae</taxon>
        <taxon>Trichosporeae</taxon>
        <taxon>Loxocarpinae</taxon>
        <taxon>Dorcoceras</taxon>
    </lineage>
</organism>
<protein>
    <submittedName>
        <fullName evidence="1">Uncharacterized protein</fullName>
    </submittedName>
</protein>
<sequence>MFRFQEQKQGFKPATNWSHPKVNLPFWQVRGHSHHIISWGYGFPGRLNRNTL</sequence>
<name>A0A2Z7A5X3_9LAMI</name>
<reference evidence="1 2" key="1">
    <citation type="journal article" date="2015" name="Proc. Natl. Acad. Sci. U.S.A.">
        <title>The resurrection genome of Boea hygrometrica: A blueprint for survival of dehydration.</title>
        <authorList>
            <person name="Xiao L."/>
            <person name="Yang G."/>
            <person name="Zhang L."/>
            <person name="Yang X."/>
            <person name="Zhao S."/>
            <person name="Ji Z."/>
            <person name="Zhou Q."/>
            <person name="Hu M."/>
            <person name="Wang Y."/>
            <person name="Chen M."/>
            <person name="Xu Y."/>
            <person name="Jin H."/>
            <person name="Xiao X."/>
            <person name="Hu G."/>
            <person name="Bao F."/>
            <person name="Hu Y."/>
            <person name="Wan P."/>
            <person name="Li L."/>
            <person name="Deng X."/>
            <person name="Kuang T."/>
            <person name="Xiang C."/>
            <person name="Zhu J.K."/>
            <person name="Oliver M.J."/>
            <person name="He Y."/>
        </authorList>
    </citation>
    <scope>NUCLEOTIDE SEQUENCE [LARGE SCALE GENOMIC DNA]</scope>
    <source>
        <strain evidence="2">cv. XS01</strain>
    </source>
</reference>
<keyword evidence="2" id="KW-1185">Reference proteome</keyword>
<gene>
    <name evidence="1" type="ORF">F511_44159</name>
</gene>
<dbReference type="AlphaFoldDB" id="A0A2Z7A5X3"/>
<evidence type="ECO:0000313" key="2">
    <source>
        <dbReference type="Proteomes" id="UP000250235"/>
    </source>
</evidence>
<proteinExistence type="predicted"/>